<keyword evidence="8" id="KW-0732">Signal</keyword>
<evidence type="ECO:0000256" key="5">
    <source>
        <dbReference type="ARBA" id="ARBA00029597"/>
    </source>
</evidence>
<organism evidence="11 12">
    <name type="scientific">Gilvimarinus gilvus</name>
    <dbReference type="NCBI Taxonomy" id="3058038"/>
    <lineage>
        <taxon>Bacteria</taxon>
        <taxon>Pseudomonadati</taxon>
        <taxon>Pseudomonadota</taxon>
        <taxon>Gammaproteobacteria</taxon>
        <taxon>Cellvibrionales</taxon>
        <taxon>Cellvibrionaceae</taxon>
        <taxon>Gilvimarinus</taxon>
    </lineage>
</organism>
<dbReference type="Proteomes" id="UP001273505">
    <property type="component" value="Unassembled WGS sequence"/>
</dbReference>
<name>A0ABU4S0N6_9GAMM</name>
<dbReference type="Gene3D" id="3.30.830.10">
    <property type="entry name" value="Metalloenzyme, LuxS/M16 peptidase-like"/>
    <property type="match status" value="3"/>
</dbReference>
<dbReference type="EC" id="3.4.24.55" evidence="2"/>
<evidence type="ECO:0000259" key="9">
    <source>
        <dbReference type="Pfam" id="PF05193"/>
    </source>
</evidence>
<feature type="domain" description="Peptidase M16 middle/third" evidence="10">
    <location>
        <begin position="384"/>
        <end position="595"/>
    </location>
</feature>
<keyword evidence="12" id="KW-1185">Reference proteome</keyword>
<dbReference type="SUPFAM" id="SSF63411">
    <property type="entry name" value="LuxS/MPP-like metallohydrolase"/>
    <property type="match status" value="3"/>
</dbReference>
<accession>A0ABU4S0N6</accession>
<evidence type="ECO:0000313" key="11">
    <source>
        <dbReference type="EMBL" id="MDX6850037.1"/>
    </source>
</evidence>
<dbReference type="InterPro" id="IPR007863">
    <property type="entry name" value="Peptidase_M16_C"/>
</dbReference>
<dbReference type="InterPro" id="IPR050626">
    <property type="entry name" value="Peptidase_M16"/>
</dbReference>
<evidence type="ECO:0000313" key="12">
    <source>
        <dbReference type="Proteomes" id="UP001273505"/>
    </source>
</evidence>
<keyword evidence="4" id="KW-0479">Metal-binding</keyword>
<evidence type="ECO:0000256" key="8">
    <source>
        <dbReference type="SAM" id="SignalP"/>
    </source>
</evidence>
<proteinExistence type="predicted"/>
<dbReference type="Pfam" id="PF16187">
    <property type="entry name" value="Peptidase_M16_M"/>
    <property type="match status" value="1"/>
</dbReference>
<evidence type="ECO:0000256" key="7">
    <source>
        <dbReference type="ARBA" id="ARBA00033450"/>
    </source>
</evidence>
<evidence type="ECO:0000256" key="2">
    <source>
        <dbReference type="ARBA" id="ARBA00012449"/>
    </source>
</evidence>
<feature type="chain" id="PRO_5046393569" description="Protease 3" evidence="8">
    <location>
        <begin position="26"/>
        <end position="908"/>
    </location>
</feature>
<dbReference type="InterPro" id="IPR011249">
    <property type="entry name" value="Metalloenz_LuxS/M16"/>
</dbReference>
<dbReference type="EMBL" id="JAXAFO010000018">
    <property type="protein sequence ID" value="MDX6850037.1"/>
    <property type="molecule type" value="Genomic_DNA"/>
</dbReference>
<evidence type="ECO:0000256" key="3">
    <source>
        <dbReference type="ARBA" id="ARBA00017565"/>
    </source>
</evidence>
<reference evidence="11 12" key="1">
    <citation type="submission" date="2023-11" db="EMBL/GenBank/DDBJ databases">
        <title>Gilvimarinus fulvus sp. nov., isolated from the surface of Kelp.</title>
        <authorList>
            <person name="Sun Y.Y."/>
            <person name="Gong Y."/>
            <person name="Du Z.J."/>
        </authorList>
    </citation>
    <scope>NUCLEOTIDE SEQUENCE [LARGE SCALE GENOMIC DNA]</scope>
    <source>
        <strain evidence="11 12">SDUM040013</strain>
    </source>
</reference>
<evidence type="ECO:0000259" key="10">
    <source>
        <dbReference type="Pfam" id="PF16187"/>
    </source>
</evidence>
<dbReference type="PANTHER" id="PTHR43690">
    <property type="entry name" value="NARDILYSIN"/>
    <property type="match status" value="1"/>
</dbReference>
<gene>
    <name evidence="11" type="ORF">SCD92_11750</name>
</gene>
<dbReference type="PANTHER" id="PTHR43690:SF18">
    <property type="entry name" value="INSULIN-DEGRADING ENZYME-RELATED"/>
    <property type="match status" value="1"/>
</dbReference>
<dbReference type="Pfam" id="PF05193">
    <property type="entry name" value="Peptidase_M16_C"/>
    <property type="match status" value="1"/>
</dbReference>
<comment type="caution">
    <text evidence="11">The sequence shown here is derived from an EMBL/GenBank/DDBJ whole genome shotgun (WGS) entry which is preliminary data.</text>
</comment>
<evidence type="ECO:0000256" key="6">
    <source>
        <dbReference type="ARBA" id="ARBA00031184"/>
    </source>
</evidence>
<feature type="signal peptide" evidence="8">
    <location>
        <begin position="1"/>
        <end position="25"/>
    </location>
</feature>
<comment type="function">
    <text evidence="1">Endopeptidase that degrades small peptides of less than 7 kDa, such as glucagon and insulin.</text>
</comment>
<dbReference type="InterPro" id="IPR032632">
    <property type="entry name" value="Peptidase_M16_M"/>
</dbReference>
<sequence>MRLPLFAGVRGIVLLVLVCCSSVGAAQGVEVEHSPLDARGYRNLTLANGLKVLLIQDLDADGLDWALSIQAGRATDPLAFPDIHRLAAIVLQEQSQASIDISLSPRYVVFSLPSYARERSLEHVVPLLSPVVASEVSVARAQQGLADTIRAASTVTAQEQRLEVVAALASKQLHGQSVSIAPMASLSPALKDYYRTYYRADRAALAVRSAASLDDMEARVKSLLQVELPIEQAVSGYDNFNFEQDQLPIKAQVASEAESPALYFYFPVANLTDIERNKSFSIFEYLLTRRGPGSLVALLRSLGWAKQITLDFKHKPGSDGFAVVNIELTRLGVRASNQVEALLYYVIDNIKRQGLDAWRFQELARAERYEFLYRDAFAEHSLIALANRLQSAAPGKALSQSFDYGKFEPLSVQRAMAALRPDNVITLLVDESAETDRFAGHSHTPYRVVEANDEHPDIKPEIKRRLFLPDANKFIPQKLTAKSSQLLPSHQIAAGAKPVELIDRPQLTAWYQTTGLQASPDASLFLRLVTQGADASARQAVDTLLSVYLLAEKLAPALDHAQRAGMEYLLRPTVLGVDVEISGYNSQLGLFLTQFGRVYDEPMKVGDNLTRAIAWLKAELNDNGPLGRTFTDPFILWQYEPYWSRWELLEALNSLEPETWRYNMQVKSLQMLAAGSLYRQEAQRLAALAELALLDNDSAPPAPARLVVADQGQPHGLERRAGELELYLQSGSSDAKDFVFIRAVAALLNGELINVSDEPGEAEGVAVAIRAQRNNMAGVAALSLATSGDVLTGPLLEALQRRLAEPDIGPRLAELKRQWRAEAPDKVEAHWHQRHLWRTLVNPVPDNDRASVAALNSASVERYVERLFAANIYLMSDGDGAREHYSRSFTTAKVGVRLPLEFPPLVIE</sequence>
<dbReference type="RefSeq" id="WP_302722498.1">
    <property type="nucleotide sequence ID" value="NZ_JAULRU010000569.1"/>
</dbReference>
<feature type="domain" description="Peptidase M16 C-terminal" evidence="9">
    <location>
        <begin position="189"/>
        <end position="364"/>
    </location>
</feature>
<evidence type="ECO:0000256" key="1">
    <source>
        <dbReference type="ARBA" id="ARBA00002184"/>
    </source>
</evidence>
<evidence type="ECO:0000256" key="4">
    <source>
        <dbReference type="ARBA" id="ARBA00022723"/>
    </source>
</evidence>
<protein>
    <recommendedName>
        <fullName evidence="3">Protease 3</fullName>
        <ecNumber evidence="2">3.4.24.55</ecNumber>
    </recommendedName>
    <alternativeName>
        <fullName evidence="7">Pitrilysin</fullName>
    </alternativeName>
    <alternativeName>
        <fullName evidence="6">Protease III</fullName>
    </alternativeName>
    <alternativeName>
        <fullName evidence="5">Protease pi</fullName>
    </alternativeName>
</protein>